<dbReference type="RefSeq" id="WP_005045965.1">
    <property type="nucleotide sequence ID" value="NZ_AOME01000080.1"/>
</dbReference>
<feature type="transmembrane region" description="Helical" evidence="1">
    <location>
        <begin position="6"/>
        <end position="30"/>
    </location>
</feature>
<proteinExistence type="predicted"/>
<comment type="caution">
    <text evidence="2">The sequence shown here is derived from an EMBL/GenBank/DDBJ whole genome shotgun (WGS) entry which is preliminary data.</text>
</comment>
<name>M0MTJ4_9EURY</name>
<dbReference type="AlphaFoldDB" id="M0MTJ4"/>
<evidence type="ECO:0000256" key="1">
    <source>
        <dbReference type="SAM" id="Phobius"/>
    </source>
</evidence>
<keyword evidence="1" id="KW-1133">Transmembrane helix</keyword>
<gene>
    <name evidence="2" type="ORF">C450_18574</name>
</gene>
<sequence length="116" mass="11263">MIAGLLGALVNLVVGVLVGGLTIYVGVPLGAGGATPTGEESFATAAVGAVLAVVVALLFGWIPLLGAILPAAAWVGVVGHRTDARPPTAVGVGVVAWAIALVMTNGLSVLLLGGFQ</sequence>
<dbReference type="Proteomes" id="UP000011625">
    <property type="component" value="Unassembled WGS sequence"/>
</dbReference>
<dbReference type="EMBL" id="AOME01000080">
    <property type="protein sequence ID" value="EMA49027.1"/>
    <property type="molecule type" value="Genomic_DNA"/>
</dbReference>
<accession>M0MTJ4</accession>
<feature type="transmembrane region" description="Helical" evidence="1">
    <location>
        <begin position="89"/>
        <end position="112"/>
    </location>
</feature>
<keyword evidence="3" id="KW-1185">Reference proteome</keyword>
<keyword evidence="1" id="KW-0812">Transmembrane</keyword>
<organism evidence="2 3">
    <name type="scientific">Halococcus salifodinae DSM 8989</name>
    <dbReference type="NCBI Taxonomy" id="1227456"/>
    <lineage>
        <taxon>Archaea</taxon>
        <taxon>Methanobacteriati</taxon>
        <taxon>Methanobacteriota</taxon>
        <taxon>Stenosarchaea group</taxon>
        <taxon>Halobacteria</taxon>
        <taxon>Halobacteriales</taxon>
        <taxon>Halococcaceae</taxon>
        <taxon>Halococcus</taxon>
    </lineage>
</organism>
<keyword evidence="1" id="KW-0472">Membrane</keyword>
<protein>
    <submittedName>
        <fullName evidence="2">Uncharacterized protein</fullName>
    </submittedName>
</protein>
<dbReference type="STRING" id="1227456.C450_18574"/>
<dbReference type="PATRIC" id="fig|1227456.3.peg.3777"/>
<feature type="transmembrane region" description="Helical" evidence="1">
    <location>
        <begin position="42"/>
        <end position="69"/>
    </location>
</feature>
<evidence type="ECO:0000313" key="2">
    <source>
        <dbReference type="EMBL" id="EMA49027.1"/>
    </source>
</evidence>
<reference evidence="2 3" key="1">
    <citation type="journal article" date="2014" name="PLoS Genet.">
        <title>Phylogenetically driven sequencing of extremely halophilic archaea reveals strategies for static and dynamic osmo-response.</title>
        <authorList>
            <person name="Becker E.A."/>
            <person name="Seitzer P.M."/>
            <person name="Tritt A."/>
            <person name="Larsen D."/>
            <person name="Krusor M."/>
            <person name="Yao A.I."/>
            <person name="Wu D."/>
            <person name="Madern D."/>
            <person name="Eisen J.A."/>
            <person name="Darling A.E."/>
            <person name="Facciotti M.T."/>
        </authorList>
    </citation>
    <scope>NUCLEOTIDE SEQUENCE [LARGE SCALE GENOMIC DNA]</scope>
    <source>
        <strain evidence="2 3">DSM 8989</strain>
    </source>
</reference>
<evidence type="ECO:0000313" key="3">
    <source>
        <dbReference type="Proteomes" id="UP000011625"/>
    </source>
</evidence>